<dbReference type="InParanoid" id="A0A165D6G7"/>
<reference evidence="1 2" key="1">
    <citation type="journal article" date="2016" name="Mol. Biol. Evol.">
        <title>Comparative Genomics of Early-Diverging Mushroom-Forming Fungi Provides Insights into the Origins of Lignocellulose Decay Capabilities.</title>
        <authorList>
            <person name="Nagy L.G."/>
            <person name="Riley R."/>
            <person name="Tritt A."/>
            <person name="Adam C."/>
            <person name="Daum C."/>
            <person name="Floudas D."/>
            <person name="Sun H."/>
            <person name="Yadav J.S."/>
            <person name="Pangilinan J."/>
            <person name="Larsson K.H."/>
            <person name="Matsuura K."/>
            <person name="Barry K."/>
            <person name="Labutti K."/>
            <person name="Kuo R."/>
            <person name="Ohm R.A."/>
            <person name="Bhattacharya S.S."/>
            <person name="Shirouzu T."/>
            <person name="Yoshinaga Y."/>
            <person name="Martin F.M."/>
            <person name="Grigoriev I.V."/>
            <person name="Hibbett D.S."/>
        </authorList>
    </citation>
    <scope>NUCLEOTIDE SEQUENCE [LARGE SCALE GENOMIC DNA]</scope>
    <source>
        <strain evidence="1 2">93-53</strain>
    </source>
</reference>
<dbReference type="STRING" id="1314785.A0A165D6G7"/>
<evidence type="ECO:0000313" key="2">
    <source>
        <dbReference type="Proteomes" id="UP000076871"/>
    </source>
</evidence>
<sequence>MCCLLLPPSLRYQPENIYLMGIIPGPKEPSKEEIDHFLRPLVDRLLISWKDGVWFTRTYRYPRGRRSRSVLALVITDLPAGRKVSGSASHSAKCFCALCFLTKQEINNIDMHTWRMKTRSDVFKAAQEWRNASTKTRRSALFKRNGVRWSELMRLPYWDPTRSVIVDAMHNLFLGLVQYHARTIVGMDMPAADPYDDDINVGIDVEPLDDERHSKVLLQVRKIEHLLISVPTTKQLGRNSRAALRSVVHTAPTAASSLAAESTVAHVLPELLIGDEFVDECAESTQHEDIVIRRHTSSSVFSQQDLDHLHADIALTSRPTYSKGPPCNVGTTARGKLKADHWKAMIEFELPVSMLKRWCRSTTPLRPRDDARRELAHSTMLLACAIRQATSYRTSQEHQRIYTAHMRGYLSSILRLRPERSLRPNHHNALHLGDFLLRFGPVYGWWMFPFERIIGILQQTVTNGKLGKH</sequence>
<proteinExistence type="predicted"/>
<evidence type="ECO:0008006" key="3">
    <source>
        <dbReference type="Google" id="ProtNLM"/>
    </source>
</evidence>
<dbReference type="InterPro" id="IPR004242">
    <property type="entry name" value="Transposase_21"/>
</dbReference>
<dbReference type="OrthoDB" id="3269001at2759"/>
<dbReference type="EMBL" id="KV427638">
    <property type="protein sequence ID" value="KZT04242.1"/>
    <property type="molecule type" value="Genomic_DNA"/>
</dbReference>
<dbReference type="GeneID" id="63821769"/>
<dbReference type="Pfam" id="PF02992">
    <property type="entry name" value="Transposase_21"/>
    <property type="match status" value="1"/>
</dbReference>
<dbReference type="Proteomes" id="UP000076871">
    <property type="component" value="Unassembled WGS sequence"/>
</dbReference>
<dbReference type="PANTHER" id="PTHR46579:SF2">
    <property type="entry name" value="C2H2-TYPE DOMAIN-CONTAINING PROTEIN"/>
    <property type="match status" value="1"/>
</dbReference>
<gene>
    <name evidence="1" type="ORF">LAESUDRAFT_658222</name>
</gene>
<organism evidence="1 2">
    <name type="scientific">Laetiporus sulphureus 93-53</name>
    <dbReference type="NCBI Taxonomy" id="1314785"/>
    <lineage>
        <taxon>Eukaryota</taxon>
        <taxon>Fungi</taxon>
        <taxon>Dikarya</taxon>
        <taxon>Basidiomycota</taxon>
        <taxon>Agaricomycotina</taxon>
        <taxon>Agaricomycetes</taxon>
        <taxon>Polyporales</taxon>
        <taxon>Laetiporus</taxon>
    </lineage>
</organism>
<evidence type="ECO:0000313" key="1">
    <source>
        <dbReference type="EMBL" id="KZT04242.1"/>
    </source>
</evidence>
<protein>
    <recommendedName>
        <fullName evidence="3">DUF4218 domain-containing protein</fullName>
    </recommendedName>
</protein>
<dbReference type="AlphaFoldDB" id="A0A165D6G7"/>
<dbReference type="PANTHER" id="PTHR46579">
    <property type="entry name" value="F5/8 TYPE C DOMAIN-CONTAINING PROTEIN-RELATED"/>
    <property type="match status" value="1"/>
</dbReference>
<name>A0A165D6G7_9APHY</name>
<keyword evidence="2" id="KW-1185">Reference proteome</keyword>
<accession>A0A165D6G7</accession>
<dbReference type="RefSeq" id="XP_040761982.1">
    <property type="nucleotide sequence ID" value="XM_040904739.1"/>
</dbReference>